<name>F4S4S8_MELLP</name>
<dbReference type="FunCoup" id="F4S4S8">
    <property type="interactions" value="682"/>
</dbReference>
<dbReference type="InterPro" id="IPR035269">
    <property type="entry name" value="PSMD9"/>
</dbReference>
<dbReference type="PANTHER" id="PTHR12651:SF1">
    <property type="entry name" value="26S PROTEASOME NON-ATPASE REGULATORY SUBUNIT 9"/>
    <property type="match status" value="1"/>
</dbReference>
<reference evidence="6" key="1">
    <citation type="journal article" date="2011" name="Proc. Natl. Acad. Sci. U.S.A.">
        <title>Obligate biotrophy features unraveled by the genomic analysis of rust fungi.</title>
        <authorList>
            <person name="Duplessis S."/>
            <person name="Cuomo C.A."/>
            <person name="Lin Y.-C."/>
            <person name="Aerts A."/>
            <person name="Tisserant E."/>
            <person name="Veneault-Fourrey C."/>
            <person name="Joly D.L."/>
            <person name="Hacquard S."/>
            <person name="Amselem J."/>
            <person name="Cantarel B.L."/>
            <person name="Chiu R."/>
            <person name="Coutinho P.M."/>
            <person name="Feau N."/>
            <person name="Field M."/>
            <person name="Frey P."/>
            <person name="Gelhaye E."/>
            <person name="Goldberg J."/>
            <person name="Grabherr M.G."/>
            <person name="Kodira C.D."/>
            <person name="Kohler A."/>
            <person name="Kuees U."/>
            <person name="Lindquist E.A."/>
            <person name="Lucas S.M."/>
            <person name="Mago R."/>
            <person name="Mauceli E."/>
            <person name="Morin E."/>
            <person name="Murat C."/>
            <person name="Pangilinan J.L."/>
            <person name="Park R."/>
            <person name="Pearson M."/>
            <person name="Quesneville H."/>
            <person name="Rouhier N."/>
            <person name="Sakthikumar S."/>
            <person name="Salamov A.A."/>
            <person name="Schmutz J."/>
            <person name="Selles B."/>
            <person name="Shapiro H."/>
            <person name="Tanguay P."/>
            <person name="Tuskan G.A."/>
            <person name="Henrissat B."/>
            <person name="Van de Peer Y."/>
            <person name="Rouze P."/>
            <person name="Ellis J.G."/>
            <person name="Dodds P.N."/>
            <person name="Schein J.E."/>
            <person name="Zhong S."/>
            <person name="Hamelin R.C."/>
            <person name="Grigoriev I.V."/>
            <person name="Szabo L.J."/>
            <person name="Martin F."/>
        </authorList>
    </citation>
    <scope>NUCLEOTIDE SEQUENCE [LARGE SCALE GENOMIC DNA]</scope>
    <source>
        <strain evidence="6">98AG31 / pathotype 3-4-7</strain>
    </source>
</reference>
<dbReference type="GeneID" id="18930926"/>
<evidence type="ECO:0000313" key="5">
    <source>
        <dbReference type="EMBL" id="EGG00341.1"/>
    </source>
</evidence>
<dbReference type="InParanoid" id="F4S4S8"/>
<dbReference type="InterPro" id="IPR036034">
    <property type="entry name" value="PDZ_sf"/>
</dbReference>
<dbReference type="PANTHER" id="PTHR12651">
    <property type="entry name" value="26S PROTEASOME NON-ATPASE REGULATORY SUBUNIT 9"/>
    <property type="match status" value="1"/>
</dbReference>
<dbReference type="AlphaFoldDB" id="F4S4S8"/>
<protein>
    <recommendedName>
        <fullName evidence="2">Probable 26S proteasome regulatory subunit p27</fullName>
    </recommendedName>
</protein>
<dbReference type="Gene3D" id="2.30.42.10">
    <property type="match status" value="1"/>
</dbReference>
<keyword evidence="1" id="KW-0143">Chaperone</keyword>
<dbReference type="EMBL" id="GL883148">
    <property type="protein sequence ID" value="EGG00341.1"/>
    <property type="molecule type" value="Genomic_DNA"/>
</dbReference>
<dbReference type="Gene3D" id="6.10.140.1710">
    <property type="match status" value="1"/>
</dbReference>
<gene>
    <name evidence="5" type="ORF">MELLADRAFT_67879</name>
</gene>
<dbReference type="eggNOG" id="KOG3129">
    <property type="taxonomic scope" value="Eukaryota"/>
</dbReference>
<organism evidence="6">
    <name type="scientific">Melampsora larici-populina (strain 98AG31 / pathotype 3-4-7)</name>
    <name type="common">Poplar leaf rust fungus</name>
    <dbReference type="NCBI Taxonomy" id="747676"/>
    <lineage>
        <taxon>Eukaryota</taxon>
        <taxon>Fungi</taxon>
        <taxon>Dikarya</taxon>
        <taxon>Basidiomycota</taxon>
        <taxon>Pucciniomycotina</taxon>
        <taxon>Pucciniomycetes</taxon>
        <taxon>Pucciniales</taxon>
        <taxon>Melampsoraceae</taxon>
        <taxon>Melampsora</taxon>
    </lineage>
</organism>
<dbReference type="FunFam" id="2.30.42.10:FF:000107">
    <property type="entry name" value="26S proteasome non-ATPase regulatory subunit 9"/>
    <property type="match status" value="1"/>
</dbReference>
<evidence type="ECO:0000256" key="3">
    <source>
        <dbReference type="SAM" id="MobiDB-lite"/>
    </source>
</evidence>
<evidence type="ECO:0000256" key="1">
    <source>
        <dbReference type="ARBA" id="ARBA00023186"/>
    </source>
</evidence>
<dbReference type="SUPFAM" id="SSF50156">
    <property type="entry name" value="PDZ domain-like"/>
    <property type="match status" value="1"/>
</dbReference>
<dbReference type="GO" id="GO:0070682">
    <property type="term" value="P:proteasome regulatory particle assembly"/>
    <property type="evidence" value="ECO:0007669"/>
    <property type="project" value="InterPro"/>
</dbReference>
<dbReference type="STRING" id="747676.F4S4S8"/>
<dbReference type="Pfam" id="PF18265">
    <property type="entry name" value="Nas2_N"/>
    <property type="match status" value="1"/>
</dbReference>
<evidence type="ECO:0000259" key="4">
    <source>
        <dbReference type="Pfam" id="PF18265"/>
    </source>
</evidence>
<feature type="compositionally biased region" description="Polar residues" evidence="3">
    <location>
        <begin position="12"/>
        <end position="25"/>
    </location>
</feature>
<dbReference type="GO" id="GO:0005634">
    <property type="term" value="C:nucleus"/>
    <property type="evidence" value="ECO:0007669"/>
    <property type="project" value="TreeGrafter"/>
</dbReference>
<dbReference type="Proteomes" id="UP000001072">
    <property type="component" value="Unassembled WGS sequence"/>
</dbReference>
<evidence type="ECO:0000256" key="2">
    <source>
        <dbReference type="ARBA" id="ARBA00068021"/>
    </source>
</evidence>
<dbReference type="InterPro" id="IPR040815">
    <property type="entry name" value="Nas2_N"/>
</dbReference>
<dbReference type="RefSeq" id="XP_007416360.1">
    <property type="nucleotide sequence ID" value="XM_007416298.1"/>
</dbReference>
<dbReference type="VEuPathDB" id="FungiDB:MELLADRAFT_67879"/>
<evidence type="ECO:0000313" key="6">
    <source>
        <dbReference type="Proteomes" id="UP000001072"/>
    </source>
</evidence>
<proteinExistence type="predicted"/>
<feature type="domain" description="Nas2 N-terminal" evidence="4">
    <location>
        <begin position="32"/>
        <end position="105"/>
    </location>
</feature>
<dbReference type="HOGENOM" id="CLU_073146_1_0_1"/>
<keyword evidence="6" id="KW-1185">Reference proteome</keyword>
<feature type="region of interest" description="Disordered" evidence="3">
    <location>
        <begin position="1"/>
        <end position="30"/>
    </location>
</feature>
<sequence length="225" mass="25473">MMGRSIHGIESKFNQSTTIESNHQSNPKERYKYLSKRKKEVEIELNEQFEVLKTNQTDLSSSLIDRQGFPRDDISDLPSVRVSRSRIHELKNDLRQIIEELSKTLPMILKPSSTPTPQESPTNLMKPFAQVDLVSDHSPAYDSGIRAGDQLIRFGDIDVSNHDNLKALVSFTKENEGNQIDVVWFRTYQDDQNGGGEKRSMMSKTLVPCSGWGGRGLLGFHIVPI</sequence>
<dbReference type="GO" id="GO:0005737">
    <property type="term" value="C:cytoplasm"/>
    <property type="evidence" value="ECO:0007669"/>
    <property type="project" value="TreeGrafter"/>
</dbReference>
<dbReference type="KEGG" id="mlr:MELLADRAFT_67879"/>
<dbReference type="OrthoDB" id="72325at2759"/>
<accession>F4S4S8</accession>